<proteinExistence type="predicted"/>
<dbReference type="EMBL" id="CP009110">
    <property type="protein sequence ID" value="AIJ26435.1"/>
    <property type="molecule type" value="Genomic_DNA"/>
</dbReference>
<dbReference type="InterPro" id="IPR055764">
    <property type="entry name" value="DUF7340"/>
</dbReference>
<dbReference type="STRING" id="1068978.AMETH_6284"/>
<sequence>MTDQRTLRALQGELRRALAALVDPIERKIVREDLTTTTHHAPSLLEQLDQALAHGGETGKASGARTTEPLRLAAADLRRQVERAAAELHYNAMVADADPVSRFRAAAAIAGRWADGDRVAWVVHELQYWAAQINNLLDPPRQLHMAAACPACGAGMVWRGDQEHGHVQVPALQIDPERGCVCLACQHCWPPANFELLREVLEQQDQAQPSRPRLRSGAEGNGGWTGTIRPIEEDDQHE</sequence>
<organism evidence="5 6">
    <name type="scientific">Amycolatopsis methanolica 239</name>
    <dbReference type="NCBI Taxonomy" id="1068978"/>
    <lineage>
        <taxon>Bacteria</taxon>
        <taxon>Bacillati</taxon>
        <taxon>Actinomycetota</taxon>
        <taxon>Actinomycetes</taxon>
        <taxon>Pseudonocardiales</taxon>
        <taxon>Pseudonocardiaceae</taxon>
        <taxon>Amycolatopsis</taxon>
        <taxon>Amycolatopsis methanolica group</taxon>
    </lineage>
</organism>
<evidence type="ECO:0000313" key="4">
    <source>
        <dbReference type="EMBL" id="AIJ26376.1"/>
    </source>
</evidence>
<dbReference type="EMBL" id="CP009110">
    <property type="protein sequence ID" value="AIJ26376.1"/>
    <property type="molecule type" value="Genomic_DNA"/>
</dbReference>
<dbReference type="HOGENOM" id="CLU_1088360_0_0_11"/>
<feature type="region of interest" description="Disordered" evidence="1">
    <location>
        <begin position="205"/>
        <end position="238"/>
    </location>
</feature>
<keyword evidence="6" id="KW-1185">Reference proteome</keyword>
<dbReference type="AlphaFoldDB" id="A0A076N6G2"/>
<dbReference type="RefSeq" id="WP_017985212.1">
    <property type="nucleotide sequence ID" value="NZ_AQUL01000001.1"/>
</dbReference>
<dbReference type="Pfam" id="PF24030">
    <property type="entry name" value="DUF7341"/>
    <property type="match status" value="1"/>
</dbReference>
<dbReference type="Proteomes" id="UP000062973">
    <property type="component" value="Chromosome"/>
</dbReference>
<accession>A0A076N6G2</accession>
<feature type="domain" description="DUF7340" evidence="2">
    <location>
        <begin position="141"/>
        <end position="203"/>
    </location>
</feature>
<dbReference type="Pfam" id="PF24029">
    <property type="entry name" value="DUF7340"/>
    <property type="match status" value="1"/>
</dbReference>
<name>A0A076N6G2_AMYME</name>
<evidence type="ECO:0000313" key="5">
    <source>
        <dbReference type="EMBL" id="AIJ26435.1"/>
    </source>
</evidence>
<dbReference type="PATRIC" id="fig|1068978.7.peg.6751"/>
<gene>
    <name evidence="4" type="ORF">AMETH_6284</name>
    <name evidence="5" type="ORF">AMETH_6343</name>
</gene>
<dbReference type="eggNOG" id="ENOG5030M35">
    <property type="taxonomic scope" value="Bacteria"/>
</dbReference>
<dbReference type="OrthoDB" id="3700898at2"/>
<dbReference type="InterPro" id="IPR055765">
    <property type="entry name" value="DUF7341"/>
</dbReference>
<feature type="domain" description="DUF7341" evidence="3">
    <location>
        <begin position="7"/>
        <end position="137"/>
    </location>
</feature>
<evidence type="ECO:0000259" key="3">
    <source>
        <dbReference type="Pfam" id="PF24030"/>
    </source>
</evidence>
<evidence type="ECO:0000259" key="2">
    <source>
        <dbReference type="Pfam" id="PF24029"/>
    </source>
</evidence>
<protein>
    <submittedName>
        <fullName evidence="5">Gp104</fullName>
    </submittedName>
</protein>
<dbReference type="KEGG" id="amq:AMETH_6284"/>
<dbReference type="KEGG" id="amq:AMETH_6343"/>
<reference evidence="5 6" key="1">
    <citation type="submission" date="2014-07" db="EMBL/GenBank/DDBJ databases">
        <title>Whole Genome Sequence of the Amycolatopsis methanolica 239.</title>
        <authorList>
            <person name="Tang B."/>
        </authorList>
    </citation>
    <scope>NUCLEOTIDE SEQUENCE [LARGE SCALE GENOMIC DNA]</scope>
    <source>
        <strain evidence="5 6">239</strain>
    </source>
</reference>
<evidence type="ECO:0000256" key="1">
    <source>
        <dbReference type="SAM" id="MobiDB-lite"/>
    </source>
</evidence>
<evidence type="ECO:0000313" key="6">
    <source>
        <dbReference type="Proteomes" id="UP000062973"/>
    </source>
</evidence>